<evidence type="ECO:0000313" key="3">
    <source>
        <dbReference type="Proteomes" id="UP001162060"/>
    </source>
</evidence>
<feature type="compositionally biased region" description="Polar residues" evidence="1">
    <location>
        <begin position="116"/>
        <end position="140"/>
    </location>
</feature>
<feature type="region of interest" description="Disordered" evidence="1">
    <location>
        <begin position="259"/>
        <end position="326"/>
    </location>
</feature>
<feature type="region of interest" description="Disordered" evidence="1">
    <location>
        <begin position="1"/>
        <end position="147"/>
    </location>
</feature>
<evidence type="ECO:0000256" key="1">
    <source>
        <dbReference type="SAM" id="MobiDB-lite"/>
    </source>
</evidence>
<dbReference type="AlphaFoldDB" id="A0AAV1U4K0"/>
<dbReference type="EMBL" id="CAKLBY020000153">
    <property type="protein sequence ID" value="CAK7929590.1"/>
    <property type="molecule type" value="Genomic_DNA"/>
</dbReference>
<name>A0AAV1U4K0_9STRA</name>
<comment type="caution">
    <text evidence="2">The sequence shown here is derived from an EMBL/GenBank/DDBJ whole genome shotgun (WGS) entry which is preliminary data.</text>
</comment>
<proteinExistence type="predicted"/>
<accession>A0AAV1U4K0</accession>
<reference evidence="2" key="1">
    <citation type="submission" date="2024-01" db="EMBL/GenBank/DDBJ databases">
        <authorList>
            <person name="Webb A."/>
        </authorList>
    </citation>
    <scope>NUCLEOTIDE SEQUENCE</scope>
    <source>
        <strain evidence="2">Pm1</strain>
    </source>
</reference>
<protein>
    <submittedName>
        <fullName evidence="2">Uncharacterized protein</fullName>
    </submittedName>
</protein>
<organism evidence="2 3">
    <name type="scientific">Peronospora matthiolae</name>
    <dbReference type="NCBI Taxonomy" id="2874970"/>
    <lineage>
        <taxon>Eukaryota</taxon>
        <taxon>Sar</taxon>
        <taxon>Stramenopiles</taxon>
        <taxon>Oomycota</taxon>
        <taxon>Peronosporomycetes</taxon>
        <taxon>Peronosporales</taxon>
        <taxon>Peronosporaceae</taxon>
        <taxon>Peronospora</taxon>
    </lineage>
</organism>
<sequence>MRCASKAAESASARLCADAEAETTATDVPSVAESTQPVSPGDAGAGHEDTRVFTEYELGVSYSPDTDDGSVSTAIESKPPAKRGMDDALRRSIFGSSDESDEPSPKRRRSRSRDSGANSGVVSPMDTTSQRGASTSVGTSQEERDRNVLRLAPEKKAWMPPKSVMDHLSATTSDRYRTRLFDSSRIHHLDPSAKDYRAEHEFFIDAFFRHRWYSGNHKRDGPSLLQAWNAYIHNLEDVGRDAWNDKLIKARDKFEKRTPTGARYNLHRLSKEDPVRQSSVGSGAPKYPRTGDNHATGRGNSSDVRSRRGGSTAAQPDISGHRESPPIFFDRVTQALSSDLEHERDTRLQLAVTVLRHRDEFAFAQLENERALTSLRDELRVARRNVDQSRDEITAPQTLVDVHHREHKALCEMLERKGVLHRKKQRTDGTA</sequence>
<dbReference type="Proteomes" id="UP001162060">
    <property type="component" value="Unassembled WGS sequence"/>
</dbReference>
<feature type="compositionally biased region" description="Basic and acidic residues" evidence="1">
    <location>
        <begin position="45"/>
        <end position="54"/>
    </location>
</feature>
<gene>
    <name evidence="2" type="ORF">PM001_LOCUS14740</name>
</gene>
<evidence type="ECO:0000313" key="2">
    <source>
        <dbReference type="EMBL" id="CAK7929590.1"/>
    </source>
</evidence>